<accession>A0AAD1XAE7</accession>
<reference evidence="1" key="1">
    <citation type="submission" date="2023-07" db="EMBL/GenBank/DDBJ databases">
        <authorList>
            <consortium name="AG Swart"/>
            <person name="Singh M."/>
            <person name="Singh A."/>
            <person name="Seah K."/>
            <person name="Emmerich C."/>
        </authorList>
    </citation>
    <scope>NUCLEOTIDE SEQUENCE</scope>
    <source>
        <strain evidence="1">DP1</strain>
    </source>
</reference>
<proteinExistence type="predicted"/>
<name>A0AAD1XAE7_EUPCR</name>
<protein>
    <submittedName>
        <fullName evidence="1">Uncharacterized protein</fullName>
    </submittedName>
</protein>
<sequence>MFIGVPQQSNSLNIRKPSLEIKTSTIKEEPPQITAKPILHKGIPENPTFPFMKKEGRGLVKRKNKKIAAEEFDLKGDFLMSLILPKTLEKYKNKSRINMKNYSNSRSKRALNFSKSRISGDHGITSNFSLGANNNSFRVANLPEIKLQSLSDMRQDFRRKVLISKKDHGSLKLSSSVNVSPRIFPGVNESCEKLRQQL</sequence>
<gene>
    <name evidence="1" type="ORF">ECRASSUSDP1_LOCUS4630</name>
</gene>
<keyword evidence="2" id="KW-1185">Reference proteome</keyword>
<organism evidence="1 2">
    <name type="scientific">Euplotes crassus</name>
    <dbReference type="NCBI Taxonomy" id="5936"/>
    <lineage>
        <taxon>Eukaryota</taxon>
        <taxon>Sar</taxon>
        <taxon>Alveolata</taxon>
        <taxon>Ciliophora</taxon>
        <taxon>Intramacronucleata</taxon>
        <taxon>Spirotrichea</taxon>
        <taxon>Hypotrichia</taxon>
        <taxon>Euplotida</taxon>
        <taxon>Euplotidae</taxon>
        <taxon>Moneuplotes</taxon>
    </lineage>
</organism>
<evidence type="ECO:0000313" key="1">
    <source>
        <dbReference type="EMBL" id="CAI2363300.1"/>
    </source>
</evidence>
<dbReference type="Proteomes" id="UP001295684">
    <property type="component" value="Unassembled WGS sequence"/>
</dbReference>
<comment type="caution">
    <text evidence="1">The sequence shown here is derived from an EMBL/GenBank/DDBJ whole genome shotgun (WGS) entry which is preliminary data.</text>
</comment>
<evidence type="ECO:0000313" key="2">
    <source>
        <dbReference type="Proteomes" id="UP001295684"/>
    </source>
</evidence>
<dbReference type="EMBL" id="CAMPGE010004452">
    <property type="protein sequence ID" value="CAI2363300.1"/>
    <property type="molecule type" value="Genomic_DNA"/>
</dbReference>
<dbReference type="AlphaFoldDB" id="A0AAD1XAE7"/>